<dbReference type="AlphaFoldDB" id="A0AAD8A5Z9"/>
<keyword evidence="1" id="KW-0472">Membrane</keyword>
<gene>
    <name evidence="2" type="ORF">L9F63_015338</name>
</gene>
<proteinExistence type="predicted"/>
<sequence length="74" mass="8717">MFLLPLISFFHLKALLVPVLLAVLFIKKLLVLGVIFLPSLLSMVKFCKPSHHHHMPWFSEPEPAYEYHEYTPHY</sequence>
<organism evidence="2 3">
    <name type="scientific">Diploptera punctata</name>
    <name type="common">Pacific beetle cockroach</name>
    <dbReference type="NCBI Taxonomy" id="6984"/>
    <lineage>
        <taxon>Eukaryota</taxon>
        <taxon>Metazoa</taxon>
        <taxon>Ecdysozoa</taxon>
        <taxon>Arthropoda</taxon>
        <taxon>Hexapoda</taxon>
        <taxon>Insecta</taxon>
        <taxon>Pterygota</taxon>
        <taxon>Neoptera</taxon>
        <taxon>Polyneoptera</taxon>
        <taxon>Dictyoptera</taxon>
        <taxon>Blattodea</taxon>
        <taxon>Blaberoidea</taxon>
        <taxon>Blaberidae</taxon>
        <taxon>Diplopterinae</taxon>
        <taxon>Diploptera</taxon>
    </lineage>
</organism>
<name>A0AAD8A5Z9_DIPPU</name>
<keyword evidence="3" id="KW-1185">Reference proteome</keyword>
<keyword evidence="1" id="KW-0812">Transmembrane</keyword>
<protein>
    <submittedName>
        <fullName evidence="2">Uncharacterized protein</fullName>
    </submittedName>
</protein>
<reference evidence="2" key="1">
    <citation type="journal article" date="2023" name="IScience">
        <title>Live-bearing cockroach genome reveals convergent evolutionary mechanisms linked to viviparity in insects and beyond.</title>
        <authorList>
            <person name="Fouks B."/>
            <person name="Harrison M.C."/>
            <person name="Mikhailova A.A."/>
            <person name="Marchal E."/>
            <person name="English S."/>
            <person name="Carruthers M."/>
            <person name="Jennings E.C."/>
            <person name="Chiamaka E.L."/>
            <person name="Frigard R.A."/>
            <person name="Pippel M."/>
            <person name="Attardo G.M."/>
            <person name="Benoit J.B."/>
            <person name="Bornberg-Bauer E."/>
            <person name="Tobe S.S."/>
        </authorList>
    </citation>
    <scope>NUCLEOTIDE SEQUENCE</scope>
    <source>
        <strain evidence="2">Stay&amp;Tobe</strain>
    </source>
</reference>
<evidence type="ECO:0000313" key="2">
    <source>
        <dbReference type="EMBL" id="KAJ9592968.1"/>
    </source>
</evidence>
<comment type="caution">
    <text evidence="2">The sequence shown here is derived from an EMBL/GenBank/DDBJ whole genome shotgun (WGS) entry which is preliminary data.</text>
</comment>
<reference evidence="2" key="2">
    <citation type="submission" date="2023-05" db="EMBL/GenBank/DDBJ databases">
        <authorList>
            <person name="Fouks B."/>
        </authorList>
    </citation>
    <scope>NUCLEOTIDE SEQUENCE</scope>
    <source>
        <strain evidence="2">Stay&amp;Tobe</strain>
        <tissue evidence="2">Testes</tissue>
    </source>
</reference>
<keyword evidence="1" id="KW-1133">Transmembrane helix</keyword>
<accession>A0AAD8A5Z9</accession>
<dbReference type="Proteomes" id="UP001233999">
    <property type="component" value="Unassembled WGS sequence"/>
</dbReference>
<dbReference type="EMBL" id="JASPKZ010003794">
    <property type="protein sequence ID" value="KAJ9592968.1"/>
    <property type="molecule type" value="Genomic_DNA"/>
</dbReference>
<feature type="transmembrane region" description="Helical" evidence="1">
    <location>
        <begin position="15"/>
        <end position="41"/>
    </location>
</feature>
<evidence type="ECO:0000256" key="1">
    <source>
        <dbReference type="SAM" id="Phobius"/>
    </source>
</evidence>
<feature type="non-terminal residue" evidence="2">
    <location>
        <position position="74"/>
    </location>
</feature>
<evidence type="ECO:0000313" key="3">
    <source>
        <dbReference type="Proteomes" id="UP001233999"/>
    </source>
</evidence>